<proteinExistence type="predicted"/>
<evidence type="ECO:0000313" key="1">
    <source>
        <dbReference type="EMBL" id="ADV66886.1"/>
    </source>
</evidence>
<reference evidence="2" key="2">
    <citation type="submission" date="2011-01" db="EMBL/GenBank/DDBJ databases">
        <title>The complete genome of Deinococcus maricopensis DSM 21211.</title>
        <authorList>
            <consortium name="US DOE Joint Genome Institute (JGI-PGF)"/>
            <person name="Lucas S."/>
            <person name="Copeland A."/>
            <person name="Lapidus A."/>
            <person name="Goodwin L."/>
            <person name="Pitluck S."/>
            <person name="Kyrpides N."/>
            <person name="Mavromatis K."/>
            <person name="Pagani I."/>
            <person name="Ivanova N."/>
            <person name="Ovchinnikova G."/>
            <person name="Zeytun A."/>
            <person name="Detter J.C."/>
            <person name="Han C."/>
            <person name="Land M."/>
            <person name="Hauser L."/>
            <person name="Markowitz V."/>
            <person name="Cheng J.-F."/>
            <person name="Hugenholtz P."/>
            <person name="Woyke T."/>
            <person name="Wu D."/>
            <person name="Pukall R."/>
            <person name="Gehrich-Schroeter G."/>
            <person name="Brambilla E."/>
            <person name="Klenk H.-P."/>
            <person name="Eisen J.A."/>
        </authorList>
    </citation>
    <scope>NUCLEOTIDE SEQUENCE [LARGE SCALE GENOMIC DNA]</scope>
    <source>
        <strain evidence="2">DSM 21211 / LMG 22137 / NRRL B-23946 / LB-34</strain>
    </source>
</reference>
<dbReference type="Gene3D" id="2.60.40.10">
    <property type="entry name" value="Immunoglobulins"/>
    <property type="match status" value="2"/>
</dbReference>
<protein>
    <recommendedName>
        <fullName evidence="3">Abnormal spindle-like microcephaly-associated protein ASH domain-containing protein</fullName>
    </recommendedName>
</protein>
<gene>
    <name evidence="1" type="ordered locus">Deima_1235</name>
</gene>
<dbReference type="AlphaFoldDB" id="E8U747"/>
<organism evidence="1 2">
    <name type="scientific">Deinococcus maricopensis (strain DSM 21211 / LMG 22137 / NRRL B-23946 / LB-34)</name>
    <dbReference type="NCBI Taxonomy" id="709986"/>
    <lineage>
        <taxon>Bacteria</taxon>
        <taxon>Thermotogati</taxon>
        <taxon>Deinococcota</taxon>
        <taxon>Deinococci</taxon>
        <taxon>Deinococcales</taxon>
        <taxon>Deinococcaceae</taxon>
        <taxon>Deinococcus</taxon>
    </lineage>
</organism>
<name>E8U747_DEIML</name>
<keyword evidence="2" id="KW-1185">Reference proteome</keyword>
<sequence length="746" mass="82413" precursor="true">MYISQDNKVHFVFTTEAYIFGSISAPRPAFKQLITREVVYTPPAGTWKFQGTNQVIKLMTTLALDKTVDMSVEPNNALALSGVKWFNIKVGFNDEKLTVNDAIAKLSKKGVAWDSVRAKSLDCTEPKDIVKPTSNNSAALTLRVEASSNVPPKSQKIILLGKYGDTLTGKYLLKNTGVSKSVLTYRSIPLGSTDMLSGALSGGQSSEIPYSFHCEPNGDPRSSTVYKKSFNLYYSLNETLFSMADFADSKDKEYMDKYGKYFNVQSKEIPLKYERENLYKSGNLLFYTYPIEIEITCTPLKIYQQFKIISLDIYNKVNAVKEESVNLQVLTDTLTPTGQFAFKPKDNIIITSLNNATSSIQPLSILVNPTANVTPSASTIQGINNQITVKAQCGSFPDVTPFTFDVVDPTGNTDPTTFTVTLHCYAPHMTDPTPNPLALKGKVGQTAQGAFTFQNQTDAMPDGTQVPLNFTVSSPTLQASAPTTQLAGGDTATVNVSYLCKEPGTTQHQVALTSDDPQRPSANVDVSVQCEGVPHLSGPTPLSIKRQLQGLESSTENITFTNTGTAPLQYSFLSYQTPYVTFPQNTQYASSLLPGESATIQAKFECPWALRDEKGQFKLQTNDPENPLSIIGVDVNCQISYPSNHVNDPTGYRKNEPKELLDVQQKYYYPPQMNTDQVATQDTVQASWVGYSLLDYSPQFNINYSICGKWSNLTLSENSLPGFLKMIQDLIDDRVHYCEYPPFLKH</sequence>
<dbReference type="InterPro" id="IPR013783">
    <property type="entry name" value="Ig-like_fold"/>
</dbReference>
<dbReference type="EMBL" id="CP002454">
    <property type="protein sequence ID" value="ADV66886.1"/>
    <property type="molecule type" value="Genomic_DNA"/>
</dbReference>
<evidence type="ECO:0008006" key="3">
    <source>
        <dbReference type="Google" id="ProtNLM"/>
    </source>
</evidence>
<reference evidence="1 2" key="1">
    <citation type="journal article" date="2011" name="Stand. Genomic Sci.">
        <title>Complete genome sequence of Deinococcus maricopensis type strain (LB-34).</title>
        <authorList>
            <person name="Pukall R."/>
            <person name="Zeytun A."/>
            <person name="Lucas S."/>
            <person name="Lapidus A."/>
            <person name="Hammon N."/>
            <person name="Deshpande S."/>
            <person name="Nolan M."/>
            <person name="Cheng J.F."/>
            <person name="Pitluck S."/>
            <person name="Liolios K."/>
            <person name="Pagani I."/>
            <person name="Mikhailova N."/>
            <person name="Ivanova N."/>
            <person name="Mavromatis K."/>
            <person name="Pati A."/>
            <person name="Tapia R."/>
            <person name="Han C."/>
            <person name="Goodwin L."/>
            <person name="Chen A."/>
            <person name="Palaniappan K."/>
            <person name="Land M."/>
            <person name="Hauser L."/>
            <person name="Chang Y.J."/>
            <person name="Jeffries C.D."/>
            <person name="Brambilla E.M."/>
            <person name="Rohde M."/>
            <person name="Goker M."/>
            <person name="Detter J.C."/>
            <person name="Woyke T."/>
            <person name="Bristow J."/>
            <person name="Eisen J.A."/>
            <person name="Markowitz V."/>
            <person name="Hugenholtz P."/>
            <person name="Kyrpides N.C."/>
            <person name="Klenk H.P."/>
        </authorList>
    </citation>
    <scope>NUCLEOTIDE SEQUENCE [LARGE SCALE GENOMIC DNA]</scope>
    <source>
        <strain evidence="2">DSM 21211 / LMG 22137 / NRRL B-23946 / LB-34</strain>
    </source>
</reference>
<dbReference type="KEGG" id="dmr:Deima_1235"/>
<accession>E8U747</accession>
<dbReference type="Proteomes" id="UP000008635">
    <property type="component" value="Chromosome"/>
</dbReference>
<dbReference type="HOGENOM" id="CLU_372440_0_0_0"/>
<evidence type="ECO:0000313" key="2">
    <source>
        <dbReference type="Proteomes" id="UP000008635"/>
    </source>
</evidence>